<comment type="caution">
    <text evidence="1">The sequence shown here is derived from an EMBL/GenBank/DDBJ whole genome shotgun (WGS) entry which is preliminary data.</text>
</comment>
<protein>
    <submittedName>
        <fullName evidence="1">Uncharacterized protein</fullName>
    </submittedName>
</protein>
<proteinExistence type="predicted"/>
<reference evidence="1 2" key="1">
    <citation type="submission" date="2019-03" db="EMBL/GenBank/DDBJ databases">
        <title>First draft genome of Liparis tanakae, snailfish: a comprehensive survey of snailfish specific genes.</title>
        <authorList>
            <person name="Kim W."/>
            <person name="Song I."/>
            <person name="Jeong J.-H."/>
            <person name="Kim D."/>
            <person name="Kim S."/>
            <person name="Ryu S."/>
            <person name="Song J.Y."/>
            <person name="Lee S.K."/>
        </authorList>
    </citation>
    <scope>NUCLEOTIDE SEQUENCE [LARGE SCALE GENOMIC DNA]</scope>
    <source>
        <tissue evidence="1">Muscle</tissue>
    </source>
</reference>
<keyword evidence="2" id="KW-1185">Reference proteome</keyword>
<name>A0A4Z2E992_9TELE</name>
<dbReference type="EMBL" id="SRLO01012750">
    <property type="protein sequence ID" value="TNN25369.1"/>
    <property type="molecule type" value="Genomic_DNA"/>
</dbReference>
<evidence type="ECO:0000313" key="2">
    <source>
        <dbReference type="Proteomes" id="UP000314294"/>
    </source>
</evidence>
<gene>
    <name evidence="1" type="ORF">EYF80_064503</name>
</gene>
<accession>A0A4Z2E992</accession>
<dbReference type="Proteomes" id="UP000314294">
    <property type="component" value="Unassembled WGS sequence"/>
</dbReference>
<dbReference type="AlphaFoldDB" id="A0A4Z2E992"/>
<sequence length="80" mass="8940">MPSRGRCPCSCLWVLRRFRKAGAAATLFDEFFARSPLDVPLALGQSNQQLAKWRLQADLRDLHSNPGCDDPIGIFSSDFT</sequence>
<organism evidence="1 2">
    <name type="scientific">Liparis tanakae</name>
    <name type="common">Tanaka's snailfish</name>
    <dbReference type="NCBI Taxonomy" id="230148"/>
    <lineage>
        <taxon>Eukaryota</taxon>
        <taxon>Metazoa</taxon>
        <taxon>Chordata</taxon>
        <taxon>Craniata</taxon>
        <taxon>Vertebrata</taxon>
        <taxon>Euteleostomi</taxon>
        <taxon>Actinopterygii</taxon>
        <taxon>Neopterygii</taxon>
        <taxon>Teleostei</taxon>
        <taxon>Neoteleostei</taxon>
        <taxon>Acanthomorphata</taxon>
        <taxon>Eupercaria</taxon>
        <taxon>Perciformes</taxon>
        <taxon>Cottioidei</taxon>
        <taxon>Cottales</taxon>
        <taxon>Liparidae</taxon>
        <taxon>Liparis</taxon>
    </lineage>
</organism>
<evidence type="ECO:0000313" key="1">
    <source>
        <dbReference type="EMBL" id="TNN25369.1"/>
    </source>
</evidence>